<feature type="domain" description="EMC1 first beta-propeller" evidence="13">
    <location>
        <begin position="29"/>
        <end position="315"/>
    </location>
</feature>
<evidence type="ECO:0000256" key="5">
    <source>
        <dbReference type="ARBA" id="ARBA00022692"/>
    </source>
</evidence>
<evidence type="ECO:0000256" key="8">
    <source>
        <dbReference type="ARBA" id="ARBA00022989"/>
    </source>
</evidence>
<feature type="transmembrane region" description="Helical" evidence="11">
    <location>
        <begin position="834"/>
        <end position="854"/>
    </location>
</feature>
<reference evidence="14" key="1">
    <citation type="submission" date="2015-04" db="EMBL/GenBank/DDBJ databases">
        <title>The genome sequence of the plant pathogenic Rhizarian Plasmodiophora brassicae reveals insights in its biotrophic life cycle and the origin of chitin synthesis.</title>
        <authorList>
            <person name="Schwelm A."/>
            <person name="Fogelqvist J."/>
            <person name="Knaust A."/>
            <person name="Julke S."/>
            <person name="Lilja T."/>
            <person name="Dhandapani V."/>
            <person name="Bonilla-Rosso G."/>
            <person name="Karlsson M."/>
            <person name="Shevchenko A."/>
            <person name="Choi S.R."/>
            <person name="Kim H.G."/>
            <person name="Park J.Y."/>
            <person name="Lim Y.P."/>
            <person name="Ludwig-Muller J."/>
            <person name="Dixelius C."/>
        </authorList>
    </citation>
    <scope>NUCLEOTIDE SEQUENCE</scope>
    <source>
        <tissue evidence="14">Potato root galls</tissue>
    </source>
</reference>
<dbReference type="GO" id="GO:0072546">
    <property type="term" value="C:EMC complex"/>
    <property type="evidence" value="ECO:0007669"/>
    <property type="project" value="InterPro"/>
</dbReference>
<dbReference type="InterPro" id="IPR026895">
    <property type="entry name" value="EMC1"/>
</dbReference>
<evidence type="ECO:0000256" key="3">
    <source>
        <dbReference type="ARBA" id="ARBA00011276"/>
    </source>
</evidence>
<evidence type="ECO:0000256" key="6">
    <source>
        <dbReference type="ARBA" id="ARBA00022729"/>
    </source>
</evidence>
<evidence type="ECO:0000313" key="14">
    <source>
        <dbReference type="EMBL" id="CRZ10251.1"/>
    </source>
</evidence>
<organism evidence="14">
    <name type="scientific">Spongospora subterranea</name>
    <dbReference type="NCBI Taxonomy" id="70186"/>
    <lineage>
        <taxon>Eukaryota</taxon>
        <taxon>Sar</taxon>
        <taxon>Rhizaria</taxon>
        <taxon>Endomyxa</taxon>
        <taxon>Phytomyxea</taxon>
        <taxon>Plasmodiophorida</taxon>
        <taxon>Plasmodiophoridae</taxon>
        <taxon>Spongospora</taxon>
    </lineage>
</organism>
<proteinExistence type="inferred from homology"/>
<accession>A0A0H5R8Z5</accession>
<evidence type="ECO:0000256" key="7">
    <source>
        <dbReference type="ARBA" id="ARBA00022824"/>
    </source>
</evidence>
<dbReference type="PANTHER" id="PTHR21573">
    <property type="entry name" value="ER MEMBRANE PROTEIN COMPLEX SUBUNIT 1"/>
    <property type="match status" value="1"/>
</dbReference>
<sequence>MSHMVMHRSPVIIFFAVTFIIISLSAVDALYEHHIGEYDWSHRSVGLIRSSIIHDREVVVCTDDGVLASLDINNGSIIWRQLLPQYEAILGMGLDKRRKRVYSISSSDNSFLYPNLAAWSLDNGSLQKMTRSFRHSDNHNHTSDRYDIVFGSTLVIAWSGTAIHAYNAITAEHVYSWTHNRDDAILYVSTRPSPSNYVDILCGNEGSVWFYAINDLGETSSAISHQFDKNSVAIGLSGSYAAILSSSTIYGISSSSQQTPPILYEHLEPFPPQIRRVDQRVIMIQSSTGSCRFINLTSSDSSYVLPFTGSHAIVSGRQLLSQTKSEIRIASLDSTPSVFQYNMDDHGNVTSFICHQDLCAITSSDSSYSILDTKASVIKFTREEGLAYPTCFLMADYPRVKELSNEFPPLIQDRIKMQMKMITSFVSNAISSVQKTSLATLLSSKNALPFDSTSLGVRKVVIVVSKMKVFGLCSLSGRILWSLFLGPFHVSGEYMNVFLIPDIIVVTKRNILQLDILTGAILHQFTVKSDIVAGVLFPIPQSVRRSFLSLSTRSGAVIFPDYILPSSISSWYPDGLYFHHAVLSDNAIQGIHLTISNDTIDADIEWRYALPSSVVLRCSACNDPEEHIPQPAIVRNGQAVFKYFGRSFRAVLTSFGTTLSLVIMDSITGFVLHQNEHPHCASTMGSVHLVVVENLVVYSFYNSRNMHFHIASVELYHSDFASQSFIFPHAICALGATKTAHGVSNKQIIIGICTGQLYLFEPLTAQFASSVLSPLIHVNALSIINYNSSIGRLSSIIASPTELESASVVAGYGLDIFVTRVHPSGSFDILDPDFNLPFLLATVAIVGTGILFAAQMVNTKHVSSVWV</sequence>
<comment type="subunit">
    <text evidence="3">Component of the ER membrane protein complex (EMC).</text>
</comment>
<protein>
    <recommendedName>
        <fullName evidence="4">ER membrane protein complex subunit 1</fullName>
    </recommendedName>
</protein>
<comment type="similarity">
    <text evidence="2">Belongs to the EMC1 family.</text>
</comment>
<evidence type="ECO:0000256" key="10">
    <source>
        <dbReference type="ARBA" id="ARBA00023180"/>
    </source>
</evidence>
<feature type="domain" description="ER membrane protein complex subunit 1 C-terminal" evidence="12">
    <location>
        <begin position="693"/>
        <end position="866"/>
    </location>
</feature>
<dbReference type="Gene3D" id="2.130.10.10">
    <property type="entry name" value="YVTN repeat-like/Quinoprotein amine dehydrogenase"/>
    <property type="match status" value="1"/>
</dbReference>
<dbReference type="InterPro" id="IPR011678">
    <property type="entry name" value="EMC1_C"/>
</dbReference>
<keyword evidence="7" id="KW-0256">Endoplasmic reticulum</keyword>
<evidence type="ECO:0000259" key="13">
    <source>
        <dbReference type="Pfam" id="PF25293"/>
    </source>
</evidence>
<evidence type="ECO:0000256" key="11">
    <source>
        <dbReference type="SAM" id="Phobius"/>
    </source>
</evidence>
<comment type="subcellular location">
    <subcellularLocation>
        <location evidence="1">Endoplasmic reticulum membrane</location>
        <topology evidence="1">Single-pass type I membrane protein</topology>
    </subcellularLocation>
</comment>
<keyword evidence="10" id="KW-0325">Glycoprotein</keyword>
<evidence type="ECO:0000256" key="1">
    <source>
        <dbReference type="ARBA" id="ARBA00004115"/>
    </source>
</evidence>
<keyword evidence="8 11" id="KW-1133">Transmembrane helix</keyword>
<dbReference type="EMBL" id="HACM01009809">
    <property type="protein sequence ID" value="CRZ10251.1"/>
    <property type="molecule type" value="Transcribed_RNA"/>
</dbReference>
<evidence type="ECO:0000256" key="9">
    <source>
        <dbReference type="ARBA" id="ARBA00023136"/>
    </source>
</evidence>
<dbReference type="InterPro" id="IPR058545">
    <property type="entry name" value="Beta-prop_EMC1_1st"/>
</dbReference>
<evidence type="ECO:0000256" key="4">
    <source>
        <dbReference type="ARBA" id="ARBA00020824"/>
    </source>
</evidence>
<dbReference type="SUPFAM" id="SSF50998">
    <property type="entry name" value="Quinoprotein alcohol dehydrogenase-like"/>
    <property type="match status" value="1"/>
</dbReference>
<evidence type="ECO:0000259" key="12">
    <source>
        <dbReference type="Pfam" id="PF07774"/>
    </source>
</evidence>
<dbReference type="PANTHER" id="PTHR21573:SF0">
    <property type="entry name" value="ER MEMBRANE PROTEIN COMPLEX SUBUNIT 1"/>
    <property type="match status" value="1"/>
</dbReference>
<dbReference type="AlphaFoldDB" id="A0A0H5R8Z5"/>
<keyword evidence="5 11" id="KW-0812">Transmembrane</keyword>
<dbReference type="InterPro" id="IPR011047">
    <property type="entry name" value="Quinoprotein_ADH-like_sf"/>
</dbReference>
<dbReference type="Pfam" id="PF25293">
    <property type="entry name" value="Beta-prop_EMC1_N"/>
    <property type="match status" value="1"/>
</dbReference>
<name>A0A0H5R8Z5_9EUKA</name>
<dbReference type="Pfam" id="PF07774">
    <property type="entry name" value="EMC1_C"/>
    <property type="match status" value="1"/>
</dbReference>
<dbReference type="InterPro" id="IPR015943">
    <property type="entry name" value="WD40/YVTN_repeat-like_dom_sf"/>
</dbReference>
<keyword evidence="6" id="KW-0732">Signal</keyword>
<keyword evidence="9 11" id="KW-0472">Membrane</keyword>
<evidence type="ECO:0000256" key="2">
    <source>
        <dbReference type="ARBA" id="ARBA00007904"/>
    </source>
</evidence>
<dbReference type="GO" id="GO:0034975">
    <property type="term" value="P:protein folding in endoplasmic reticulum"/>
    <property type="evidence" value="ECO:0007669"/>
    <property type="project" value="TreeGrafter"/>
</dbReference>